<dbReference type="AlphaFoldDB" id="K0RBD6"/>
<gene>
    <name evidence="2" type="ORF">THAOC_29859</name>
</gene>
<comment type="caution">
    <text evidence="2">The sequence shown here is derived from an EMBL/GenBank/DDBJ whole genome shotgun (WGS) entry which is preliminary data.</text>
</comment>
<evidence type="ECO:0000313" key="2">
    <source>
        <dbReference type="EMBL" id="EJK51013.1"/>
    </source>
</evidence>
<protein>
    <submittedName>
        <fullName evidence="2">Uncharacterized protein</fullName>
    </submittedName>
</protein>
<evidence type="ECO:0000313" key="3">
    <source>
        <dbReference type="Proteomes" id="UP000266841"/>
    </source>
</evidence>
<name>K0RBD6_THAOC</name>
<feature type="compositionally biased region" description="Polar residues" evidence="1">
    <location>
        <begin position="169"/>
        <end position="178"/>
    </location>
</feature>
<dbReference type="Proteomes" id="UP000266841">
    <property type="component" value="Unassembled WGS sequence"/>
</dbReference>
<dbReference type="eggNOG" id="ENOG502SDBJ">
    <property type="taxonomic scope" value="Eukaryota"/>
</dbReference>
<reference evidence="2 3" key="1">
    <citation type="journal article" date="2012" name="Genome Biol.">
        <title>Genome and low-iron response of an oceanic diatom adapted to chronic iron limitation.</title>
        <authorList>
            <person name="Lommer M."/>
            <person name="Specht M."/>
            <person name="Roy A.S."/>
            <person name="Kraemer L."/>
            <person name="Andreson R."/>
            <person name="Gutowska M.A."/>
            <person name="Wolf J."/>
            <person name="Bergner S.V."/>
            <person name="Schilhabel M.B."/>
            <person name="Klostermeier U.C."/>
            <person name="Beiko R.G."/>
            <person name="Rosenstiel P."/>
            <person name="Hippler M."/>
            <person name="Laroche J."/>
        </authorList>
    </citation>
    <scope>NUCLEOTIDE SEQUENCE [LARGE SCALE GENOMIC DNA]</scope>
    <source>
        <strain evidence="2 3">CCMP1005</strain>
    </source>
</reference>
<sequence length="210" mass="22785">TDAWEQVYRPAMGSWHHIPAGFEVCQAAQTNPKISAQKQGVAVEVEVDVGSQVSIVLLVVDRQRVRTNPDRSWHPMSSFTFLPFGAKVCPSFLPTKACNRTVALSRTNLVDRTLARTNGRGPSTRQGAQLDEAGQHSSPLCWPGPVSIVAKCAPEGVPSGHEEGEARQLKTNPTQSYPTKRPVQPISSNKPRDGRVGEKVCYVQCCGGVL</sequence>
<accession>K0RBD6</accession>
<feature type="non-terminal residue" evidence="2">
    <location>
        <position position="1"/>
    </location>
</feature>
<dbReference type="EMBL" id="AGNL01042393">
    <property type="protein sequence ID" value="EJK51013.1"/>
    <property type="molecule type" value="Genomic_DNA"/>
</dbReference>
<feature type="region of interest" description="Disordered" evidence="1">
    <location>
        <begin position="153"/>
        <end position="194"/>
    </location>
</feature>
<feature type="region of interest" description="Disordered" evidence="1">
    <location>
        <begin position="113"/>
        <end position="138"/>
    </location>
</feature>
<keyword evidence="3" id="KW-1185">Reference proteome</keyword>
<organism evidence="2 3">
    <name type="scientific">Thalassiosira oceanica</name>
    <name type="common">Marine diatom</name>
    <dbReference type="NCBI Taxonomy" id="159749"/>
    <lineage>
        <taxon>Eukaryota</taxon>
        <taxon>Sar</taxon>
        <taxon>Stramenopiles</taxon>
        <taxon>Ochrophyta</taxon>
        <taxon>Bacillariophyta</taxon>
        <taxon>Coscinodiscophyceae</taxon>
        <taxon>Thalassiosirophycidae</taxon>
        <taxon>Thalassiosirales</taxon>
        <taxon>Thalassiosiraceae</taxon>
        <taxon>Thalassiosira</taxon>
    </lineage>
</organism>
<evidence type="ECO:0000256" key="1">
    <source>
        <dbReference type="SAM" id="MobiDB-lite"/>
    </source>
</evidence>
<proteinExistence type="predicted"/>